<dbReference type="InterPro" id="IPR037522">
    <property type="entry name" value="HD_GYP_dom"/>
</dbReference>
<dbReference type="EMBL" id="CP032091">
    <property type="protein sequence ID" value="AXV67429.1"/>
    <property type="molecule type" value="Genomic_DNA"/>
</dbReference>
<dbReference type="SUPFAM" id="SSF109604">
    <property type="entry name" value="HD-domain/PDEase-like"/>
    <property type="match status" value="1"/>
</dbReference>
<proteinExistence type="predicted"/>
<dbReference type="GeneID" id="99507610"/>
<dbReference type="PANTHER" id="PTHR43155">
    <property type="entry name" value="CYCLIC DI-GMP PHOSPHODIESTERASE PA4108-RELATED"/>
    <property type="match status" value="1"/>
</dbReference>
<dbReference type="Proteomes" id="UP000264605">
    <property type="component" value="Plasmid unnamed1"/>
</dbReference>
<geneLocation type="plasmid" evidence="2 3">
    <name>unnamed1</name>
</geneLocation>
<dbReference type="RefSeq" id="WP_118845092.1">
    <property type="nucleotide sequence ID" value="NZ_CP032091.1"/>
</dbReference>
<gene>
    <name evidence="2" type="ORF">D0907_19170</name>
</gene>
<reference evidence="2 3" key="1">
    <citation type="submission" date="2018-08" db="EMBL/GenBank/DDBJ databases">
        <title>Draft genome sequence of Pseudoalteromonas donghaensis HJ51.</title>
        <authorList>
            <person name="Oh J."/>
            <person name="Roh D."/>
        </authorList>
    </citation>
    <scope>NUCLEOTIDE SEQUENCE [LARGE SCALE GENOMIC DNA]</scope>
    <source>
        <strain evidence="2 3">HJ51</strain>
        <plasmid evidence="2 3">unnamed1</plasmid>
    </source>
</reference>
<name>A0AAD0S3I1_9GAMM</name>
<keyword evidence="2" id="KW-0614">Plasmid</keyword>
<dbReference type="CDD" id="cd00077">
    <property type="entry name" value="HDc"/>
    <property type="match status" value="1"/>
</dbReference>
<dbReference type="InterPro" id="IPR003607">
    <property type="entry name" value="HD/PDEase_dom"/>
</dbReference>
<organism evidence="2 3">
    <name type="scientific">Pseudoalteromonas lipolytica</name>
    <dbReference type="NCBI Taxonomy" id="570156"/>
    <lineage>
        <taxon>Bacteria</taxon>
        <taxon>Pseudomonadati</taxon>
        <taxon>Pseudomonadota</taxon>
        <taxon>Gammaproteobacteria</taxon>
        <taxon>Alteromonadales</taxon>
        <taxon>Pseudoalteromonadaceae</taxon>
        <taxon>Pseudoalteromonas</taxon>
    </lineage>
</organism>
<evidence type="ECO:0000313" key="2">
    <source>
        <dbReference type="EMBL" id="AXV67429.1"/>
    </source>
</evidence>
<dbReference type="PANTHER" id="PTHR43155:SF2">
    <property type="entry name" value="CYCLIC DI-GMP PHOSPHODIESTERASE PA4108"/>
    <property type="match status" value="1"/>
</dbReference>
<feature type="domain" description="HD-GYP" evidence="1">
    <location>
        <begin position="82"/>
        <end position="277"/>
    </location>
</feature>
<accession>A0AAD0S3I1</accession>
<sequence>MLVRVNEHWLKTPFFTNKVKIKSESDKHKLKQFEGSLYVSEDKSVGALNKGLSILKVALEDCGQSDVLNNKAITQAVTNIVLFVLNDASRLDLIYEKISEDSQSFRESVRLLVLITLFSKEIKLRKDKLIPFAKSAFLKDIGMSLIPPDYKQSKQLSAKAIDSVHEHVVLGCRELQSRGIEDSVIKIIKCHHENCDGSGYPHGLIKPEIPLEARIIRIIDTYVALTSQRHYREKFSRVEAIEKVYHAAQIGKFDHILTTKFINFIRLYPKGAKVELNDRSQAIVNKDLANGTVELADSHTVEKSIVDKVNIAKCLWFI</sequence>
<dbReference type="KEGG" id="pdj:D0907_19170"/>
<dbReference type="AlphaFoldDB" id="A0AAD0S3I1"/>
<dbReference type="Pfam" id="PF13487">
    <property type="entry name" value="HD_5"/>
    <property type="match status" value="1"/>
</dbReference>
<dbReference type="GO" id="GO:0008081">
    <property type="term" value="F:phosphoric diester hydrolase activity"/>
    <property type="evidence" value="ECO:0007669"/>
    <property type="project" value="UniProtKB-ARBA"/>
</dbReference>
<dbReference type="Gene3D" id="1.10.3210.10">
    <property type="entry name" value="Hypothetical protein af1432"/>
    <property type="match status" value="1"/>
</dbReference>
<evidence type="ECO:0000313" key="3">
    <source>
        <dbReference type="Proteomes" id="UP000264605"/>
    </source>
</evidence>
<protein>
    <submittedName>
        <fullName evidence="2">HD domain-containing protein</fullName>
    </submittedName>
</protein>
<evidence type="ECO:0000259" key="1">
    <source>
        <dbReference type="PROSITE" id="PS51832"/>
    </source>
</evidence>
<dbReference type="PROSITE" id="PS51832">
    <property type="entry name" value="HD_GYP"/>
    <property type="match status" value="1"/>
</dbReference>